<reference evidence="2" key="1">
    <citation type="submission" date="2016-10" db="EMBL/GenBank/DDBJ databases">
        <authorList>
            <person name="Varghese N."/>
            <person name="Submissions S."/>
        </authorList>
    </citation>
    <scope>NUCLEOTIDE SEQUENCE [LARGE SCALE GENOMIC DNA]</scope>
    <source>
        <strain evidence="2">DSM 21580</strain>
    </source>
</reference>
<dbReference type="EMBL" id="FNUS01000005">
    <property type="protein sequence ID" value="SEG38993.1"/>
    <property type="molecule type" value="Genomic_DNA"/>
</dbReference>
<proteinExistence type="predicted"/>
<name>A0A1H5ZR12_9FLAO</name>
<dbReference type="AlphaFoldDB" id="A0A1H5ZR12"/>
<accession>A0A1H5ZR12</accession>
<dbReference type="Proteomes" id="UP000236738">
    <property type="component" value="Unassembled WGS sequence"/>
</dbReference>
<keyword evidence="2" id="KW-1185">Reference proteome</keyword>
<protein>
    <submittedName>
        <fullName evidence="1">Uncharacterized protein</fullName>
    </submittedName>
</protein>
<evidence type="ECO:0000313" key="2">
    <source>
        <dbReference type="Proteomes" id="UP000236738"/>
    </source>
</evidence>
<evidence type="ECO:0000313" key="1">
    <source>
        <dbReference type="EMBL" id="SEG38993.1"/>
    </source>
</evidence>
<gene>
    <name evidence="1" type="ORF">SAMN05421847_2166</name>
</gene>
<dbReference type="RefSeq" id="WP_221405534.1">
    <property type="nucleotide sequence ID" value="NZ_FNUS01000005.1"/>
</dbReference>
<organism evidence="1 2">
    <name type="scientific">Halpernia humi</name>
    <dbReference type="NCBI Taxonomy" id="493375"/>
    <lineage>
        <taxon>Bacteria</taxon>
        <taxon>Pseudomonadati</taxon>
        <taxon>Bacteroidota</taxon>
        <taxon>Flavobacteriia</taxon>
        <taxon>Flavobacteriales</taxon>
        <taxon>Weeksellaceae</taxon>
        <taxon>Chryseobacterium group</taxon>
        <taxon>Halpernia</taxon>
    </lineage>
</organism>
<sequence>MRIKLFSGLNITAIEDCVNTWISENEDGFKILEIDFKTSGQQVVVMIKYLENDN</sequence>